<sequence>MKFSTRLGIPSSTVQQSSMLGKVLPELKVRIQRIFYSRSNCHYAE</sequence>
<gene>
    <name evidence="1" type="ORF">LITE_LOCUS2616</name>
</gene>
<dbReference type="Proteomes" id="UP001154282">
    <property type="component" value="Unassembled WGS sequence"/>
</dbReference>
<dbReference type="EMBL" id="CAMGYJ010000002">
    <property type="protein sequence ID" value="CAI0380339.1"/>
    <property type="molecule type" value="Genomic_DNA"/>
</dbReference>
<organism evidence="1 2">
    <name type="scientific">Linum tenue</name>
    <dbReference type="NCBI Taxonomy" id="586396"/>
    <lineage>
        <taxon>Eukaryota</taxon>
        <taxon>Viridiplantae</taxon>
        <taxon>Streptophyta</taxon>
        <taxon>Embryophyta</taxon>
        <taxon>Tracheophyta</taxon>
        <taxon>Spermatophyta</taxon>
        <taxon>Magnoliopsida</taxon>
        <taxon>eudicotyledons</taxon>
        <taxon>Gunneridae</taxon>
        <taxon>Pentapetalae</taxon>
        <taxon>rosids</taxon>
        <taxon>fabids</taxon>
        <taxon>Malpighiales</taxon>
        <taxon>Linaceae</taxon>
        <taxon>Linum</taxon>
    </lineage>
</organism>
<proteinExistence type="predicted"/>
<name>A0AAV0H4W9_9ROSI</name>
<keyword evidence="2" id="KW-1185">Reference proteome</keyword>
<dbReference type="AlphaFoldDB" id="A0AAV0H4W9"/>
<evidence type="ECO:0000313" key="1">
    <source>
        <dbReference type="EMBL" id="CAI0380339.1"/>
    </source>
</evidence>
<evidence type="ECO:0000313" key="2">
    <source>
        <dbReference type="Proteomes" id="UP001154282"/>
    </source>
</evidence>
<reference evidence="1" key="1">
    <citation type="submission" date="2022-08" db="EMBL/GenBank/DDBJ databases">
        <authorList>
            <person name="Gutierrez-Valencia J."/>
        </authorList>
    </citation>
    <scope>NUCLEOTIDE SEQUENCE</scope>
</reference>
<comment type="caution">
    <text evidence="1">The sequence shown here is derived from an EMBL/GenBank/DDBJ whole genome shotgun (WGS) entry which is preliminary data.</text>
</comment>
<protein>
    <submittedName>
        <fullName evidence="1">Uncharacterized protein</fullName>
    </submittedName>
</protein>
<accession>A0AAV0H4W9</accession>